<sequence>MNGESLPLSGLHAVVTGGGSGIGAAVAERLAHQGARITLMGRNLARLEVQAAKLGAAFEVLDVTDENSVTAAFEAARQTSGSIRILINNAGQASSASALKTDLELWRRMVDVNLTGTWLCTRAALPDLLAHGGRVVNVASTAGLIGYAYVSAYVAAKHGVVGLTRALALELAQRGVTVNAVCPGYTDTPLLAGALDKIVSTTGRSAEEALGSLTRSNPQGRLVQPSEVADAVAWLCSPGASSITGQAVAVAGGEVMTG</sequence>
<dbReference type="SUPFAM" id="SSF51735">
    <property type="entry name" value="NAD(P)-binding Rossmann-fold domains"/>
    <property type="match status" value="1"/>
</dbReference>
<comment type="similarity">
    <text evidence="1">Belongs to the short-chain dehydrogenases/reductases (SDR) family.</text>
</comment>
<dbReference type="SMART" id="SM00822">
    <property type="entry name" value="PKS_KR"/>
    <property type="match status" value="1"/>
</dbReference>
<dbReference type="PANTHER" id="PTHR42879">
    <property type="entry name" value="3-OXOACYL-(ACYL-CARRIER-PROTEIN) REDUCTASE"/>
    <property type="match status" value="1"/>
</dbReference>
<evidence type="ECO:0000313" key="4">
    <source>
        <dbReference type="Proteomes" id="UP000276417"/>
    </source>
</evidence>
<dbReference type="Pfam" id="PF13561">
    <property type="entry name" value="adh_short_C2"/>
    <property type="match status" value="1"/>
</dbReference>
<dbReference type="OrthoDB" id="9803333at2"/>
<evidence type="ECO:0000256" key="1">
    <source>
        <dbReference type="ARBA" id="ARBA00006484"/>
    </source>
</evidence>
<dbReference type="InterPro" id="IPR036291">
    <property type="entry name" value="NAD(P)-bd_dom_sf"/>
</dbReference>
<feature type="domain" description="Ketoreductase" evidence="2">
    <location>
        <begin position="13"/>
        <end position="175"/>
    </location>
</feature>
<dbReference type="PRINTS" id="PR00080">
    <property type="entry name" value="SDRFAMILY"/>
</dbReference>
<organism evidence="3 4">
    <name type="scientific">Deinococcus psychrotolerans</name>
    <dbReference type="NCBI Taxonomy" id="2489213"/>
    <lineage>
        <taxon>Bacteria</taxon>
        <taxon>Thermotogati</taxon>
        <taxon>Deinococcota</taxon>
        <taxon>Deinococci</taxon>
        <taxon>Deinococcales</taxon>
        <taxon>Deinococcaceae</taxon>
        <taxon>Deinococcus</taxon>
    </lineage>
</organism>
<dbReference type="AlphaFoldDB" id="A0A3G8YJA1"/>
<reference evidence="3 4" key="1">
    <citation type="submission" date="2018-11" db="EMBL/GenBank/DDBJ databases">
        <title>Deinococcus shelandsis sp. nov., isolated from South Shetland Islands soil of Antarctica.</title>
        <authorList>
            <person name="Tian J."/>
        </authorList>
    </citation>
    <scope>NUCLEOTIDE SEQUENCE [LARGE SCALE GENOMIC DNA]</scope>
    <source>
        <strain evidence="3 4">S14-83T</strain>
        <plasmid evidence="3 4">unnamed2</plasmid>
    </source>
</reference>
<accession>A0A3G8YJA1</accession>
<dbReference type="CDD" id="cd05233">
    <property type="entry name" value="SDR_c"/>
    <property type="match status" value="1"/>
</dbReference>
<proteinExistence type="inferred from homology"/>
<evidence type="ECO:0000259" key="2">
    <source>
        <dbReference type="SMART" id="SM00822"/>
    </source>
</evidence>
<dbReference type="Gene3D" id="3.40.50.720">
    <property type="entry name" value="NAD(P)-binding Rossmann-like Domain"/>
    <property type="match status" value="1"/>
</dbReference>
<keyword evidence="3" id="KW-0614">Plasmid</keyword>
<dbReference type="FunFam" id="3.40.50.720:FF:000084">
    <property type="entry name" value="Short-chain dehydrogenase reductase"/>
    <property type="match status" value="1"/>
</dbReference>
<dbReference type="EMBL" id="CP034186">
    <property type="protein sequence ID" value="AZI44985.1"/>
    <property type="molecule type" value="Genomic_DNA"/>
</dbReference>
<dbReference type="RefSeq" id="WP_124875152.1">
    <property type="nucleotide sequence ID" value="NZ_CP034186.1"/>
</dbReference>
<dbReference type="InterPro" id="IPR020904">
    <property type="entry name" value="Sc_DH/Rdtase_CS"/>
</dbReference>
<dbReference type="Proteomes" id="UP000276417">
    <property type="component" value="Plasmid unnamed2"/>
</dbReference>
<gene>
    <name evidence="3" type="ORF">EHF33_18980</name>
</gene>
<name>A0A3G8YJA1_9DEIO</name>
<dbReference type="GO" id="GO:0032787">
    <property type="term" value="P:monocarboxylic acid metabolic process"/>
    <property type="evidence" value="ECO:0007669"/>
    <property type="project" value="UniProtKB-ARBA"/>
</dbReference>
<dbReference type="InterPro" id="IPR050259">
    <property type="entry name" value="SDR"/>
</dbReference>
<keyword evidence="4" id="KW-1185">Reference proteome</keyword>
<geneLocation type="plasmid" evidence="3 4">
    <name>unnamed2</name>
</geneLocation>
<dbReference type="KEGG" id="dph:EHF33_18980"/>
<dbReference type="InterPro" id="IPR002347">
    <property type="entry name" value="SDR_fam"/>
</dbReference>
<dbReference type="PANTHER" id="PTHR42879:SF2">
    <property type="entry name" value="3-OXOACYL-[ACYL-CARRIER-PROTEIN] REDUCTASE FABG"/>
    <property type="match status" value="1"/>
</dbReference>
<dbReference type="PRINTS" id="PR00081">
    <property type="entry name" value="GDHRDH"/>
</dbReference>
<protein>
    <submittedName>
        <fullName evidence="3">SDR family oxidoreductase</fullName>
    </submittedName>
</protein>
<evidence type="ECO:0000313" key="3">
    <source>
        <dbReference type="EMBL" id="AZI44985.1"/>
    </source>
</evidence>
<dbReference type="PROSITE" id="PS00061">
    <property type="entry name" value="ADH_SHORT"/>
    <property type="match status" value="1"/>
</dbReference>
<dbReference type="InterPro" id="IPR057326">
    <property type="entry name" value="KR_dom"/>
</dbReference>